<dbReference type="HOGENOM" id="CLU_1329689_0_0_5"/>
<organism evidence="1 2">
    <name type="scientific">Aquamicrobium defluvii</name>
    <dbReference type="NCBI Taxonomy" id="69279"/>
    <lineage>
        <taxon>Bacteria</taxon>
        <taxon>Pseudomonadati</taxon>
        <taxon>Pseudomonadota</taxon>
        <taxon>Alphaproteobacteria</taxon>
        <taxon>Hyphomicrobiales</taxon>
        <taxon>Phyllobacteriaceae</taxon>
        <taxon>Aquamicrobium</taxon>
    </lineage>
</organism>
<protein>
    <submittedName>
        <fullName evidence="1">Uncharacterized protein</fullName>
    </submittedName>
</protein>
<name>A0A011TLQ6_9HYPH</name>
<proteinExistence type="predicted"/>
<gene>
    <name evidence="1" type="ORF">BG36_09440</name>
</gene>
<dbReference type="eggNOG" id="ENOG503472S">
    <property type="taxonomic scope" value="Bacteria"/>
</dbReference>
<dbReference type="EMBL" id="JENY01000020">
    <property type="protein sequence ID" value="EXL04972.1"/>
    <property type="molecule type" value="Genomic_DNA"/>
</dbReference>
<sequence>MSFEGADRAVSARQRFLLTLTETVTAAVDKEAQGAMAGNIMRAARLLWAPSQPGGKPFIAWMGKPRLSAHGMPADYTEPLATAGLSGRMLTLFGIARLLDLADARSRIGPPPDFLVEKFAQGDLSLSAAHRVERRPQNVERPAMTYAPRPDAEYRALADEILASAKWKAVQGADRAVRERALARLMTEALDRAPRVRADAPGPAAP</sequence>
<accession>A0A011TLQ6</accession>
<dbReference type="Proteomes" id="UP000019849">
    <property type="component" value="Unassembled WGS sequence"/>
</dbReference>
<evidence type="ECO:0000313" key="2">
    <source>
        <dbReference type="Proteomes" id="UP000019849"/>
    </source>
</evidence>
<evidence type="ECO:0000313" key="1">
    <source>
        <dbReference type="EMBL" id="EXL04972.1"/>
    </source>
</evidence>
<dbReference type="AlphaFoldDB" id="A0A011TLQ6"/>
<comment type="caution">
    <text evidence="1">The sequence shown here is derived from an EMBL/GenBank/DDBJ whole genome shotgun (WGS) entry which is preliminary data.</text>
</comment>
<reference evidence="1 2" key="1">
    <citation type="submission" date="2014-02" db="EMBL/GenBank/DDBJ databases">
        <title>Aquamicrobium defluvii Genome sequencing.</title>
        <authorList>
            <person name="Wang X."/>
        </authorList>
    </citation>
    <scope>NUCLEOTIDE SEQUENCE [LARGE SCALE GENOMIC DNA]</scope>
    <source>
        <strain evidence="1 2">W13Z1</strain>
    </source>
</reference>